<reference evidence="2" key="1">
    <citation type="journal article" date="2009" name="Rice">
        <title>De Novo Next Generation Sequencing of Plant Genomes.</title>
        <authorList>
            <person name="Rounsley S."/>
            <person name="Marri P.R."/>
            <person name="Yu Y."/>
            <person name="He R."/>
            <person name="Sisneros N."/>
            <person name="Goicoechea J.L."/>
            <person name="Lee S.J."/>
            <person name="Angelova A."/>
            <person name="Kudrna D."/>
            <person name="Luo M."/>
            <person name="Affourtit J."/>
            <person name="Desany B."/>
            <person name="Knight J."/>
            <person name="Niazi F."/>
            <person name="Egholm M."/>
            <person name="Wing R.A."/>
        </authorList>
    </citation>
    <scope>NUCLEOTIDE SEQUENCE [LARGE SCALE GENOMIC DNA]</scope>
    <source>
        <strain evidence="2">cv. IRGC 105608</strain>
    </source>
</reference>
<dbReference type="EnsemblPlants" id="OBART05G23220.1">
    <property type="protein sequence ID" value="OBART05G23220.1"/>
    <property type="gene ID" value="OBART05G23220"/>
</dbReference>
<feature type="domain" description="DUF3615" evidence="1">
    <location>
        <begin position="55"/>
        <end position="146"/>
    </location>
</feature>
<dbReference type="PANTHER" id="PTHR34710:SF18">
    <property type="entry name" value="OS05G0522700 PROTEIN"/>
    <property type="match status" value="1"/>
</dbReference>
<evidence type="ECO:0000313" key="3">
    <source>
        <dbReference type="Proteomes" id="UP000026960"/>
    </source>
</evidence>
<protein>
    <recommendedName>
        <fullName evidence="1">DUF3615 domain-containing protein</fullName>
    </recommendedName>
</protein>
<name>A0A0D3G9Y0_9ORYZ</name>
<reference evidence="2" key="2">
    <citation type="submission" date="2015-03" db="UniProtKB">
        <authorList>
            <consortium name="EnsemblPlants"/>
        </authorList>
    </citation>
    <scope>IDENTIFICATION</scope>
</reference>
<dbReference type="eggNOG" id="ENOG502R3FJ">
    <property type="taxonomic scope" value="Eukaryota"/>
</dbReference>
<dbReference type="InterPro" id="IPR022059">
    <property type="entry name" value="DUF3615"/>
</dbReference>
<evidence type="ECO:0000313" key="2">
    <source>
        <dbReference type="EnsemblPlants" id="OBART05G23220.1"/>
    </source>
</evidence>
<keyword evidence="3" id="KW-1185">Reference proteome</keyword>
<dbReference type="HOGENOM" id="CLU_431102_0_0_1"/>
<accession>A0A0D3G9Y0</accession>
<evidence type="ECO:0000259" key="1">
    <source>
        <dbReference type="Pfam" id="PF12274"/>
    </source>
</evidence>
<proteinExistence type="predicted"/>
<dbReference type="Gramene" id="OBART05G23220.1">
    <property type="protein sequence ID" value="OBART05G23220.1"/>
    <property type="gene ID" value="OBART05G23220"/>
</dbReference>
<sequence length="723" mass="79591">MVGGGVRDGDEEAALWPRPIMLEEDYYSRRRRAREHDRRRAAALREEESNERLARECLDHYNALHPGDEHDLAPGDVTLCSAPCNSTTWTHGNFVARRRSGCLASLFLPSRPRTLFFFEHMSSKDFLGVVTCVPMADEPDGGGLLARVPLCRRWATRRRRSGRWDCVCRTCNRGLHVKHPWLKKKVVGEFPCGHLEAASVCKMCFSYSDVVHPSPGKFARGSTRTISGVPATVVMAAGVMMASGMASCVCYWGPSTAGMEVAARLATAGRIQARRRRIRPPVGGSGPPYGRIWRGSSTYLAAGGWWRSRQLVAVPTAGGGVGAVAAAALAGDVDRGHGGCVRAVAGSGCVGGGGGSRWRWLASAAGDSGRLAAAMTKEAAATSADVAVEAGKDSVWWRRATAQRFLRRRRLASVAAVALAAAVKVVATSEDAGRWQQQVEAGKDFGPRNIQPTKTIKAETEAHNDEGLPDSPVDRVARSLGEALIGGRSRAMIDDDEEAALWSRRNTPVEHPIRRAYDRVAAALREKRSNERLARECLDHYNALHPGDEHDLAPGGDVTLSRSHCSTGAWTHGNFVARRRRRQWRRCLAFVLPATRTLFFFEHMSGDDYLGVITCIPMPDEPVGGFLARIPLIRRWATPRRSGRWDCVCKTCRRGLRVTHHWLKRKVIGEFPCGHMVAESVCKMCYHYSDVVHPSPGKFARGYLEHEDEFGHYGRNGLRDYPC</sequence>
<dbReference type="Pfam" id="PF12274">
    <property type="entry name" value="DUF3615"/>
    <property type="match status" value="2"/>
</dbReference>
<feature type="domain" description="DUF3615" evidence="1">
    <location>
        <begin position="535"/>
        <end position="622"/>
    </location>
</feature>
<organism evidence="2">
    <name type="scientific">Oryza barthii</name>
    <dbReference type="NCBI Taxonomy" id="65489"/>
    <lineage>
        <taxon>Eukaryota</taxon>
        <taxon>Viridiplantae</taxon>
        <taxon>Streptophyta</taxon>
        <taxon>Embryophyta</taxon>
        <taxon>Tracheophyta</taxon>
        <taxon>Spermatophyta</taxon>
        <taxon>Magnoliopsida</taxon>
        <taxon>Liliopsida</taxon>
        <taxon>Poales</taxon>
        <taxon>Poaceae</taxon>
        <taxon>BOP clade</taxon>
        <taxon>Oryzoideae</taxon>
        <taxon>Oryzeae</taxon>
        <taxon>Oryzinae</taxon>
        <taxon>Oryza</taxon>
    </lineage>
</organism>
<dbReference type="AlphaFoldDB" id="A0A0D3G9Y0"/>
<dbReference type="PANTHER" id="PTHR34710">
    <property type="entry name" value="OS03G0834100 PROTEIN"/>
    <property type="match status" value="1"/>
</dbReference>
<dbReference type="Proteomes" id="UP000026960">
    <property type="component" value="Chromosome 5"/>
</dbReference>
<dbReference type="PaxDb" id="65489-OBART05G23220.1"/>